<comment type="caution">
    <text evidence="1">The sequence shown here is derived from an EMBL/GenBank/DDBJ whole genome shotgun (WGS) entry which is preliminary data.</text>
</comment>
<dbReference type="RefSeq" id="XP_040727645.1">
    <property type="nucleotide sequence ID" value="XM_040870869.1"/>
</dbReference>
<accession>A0A1Y2FS62</accession>
<organism evidence="1 2">
    <name type="scientific">Protomyces lactucae-debilis</name>
    <dbReference type="NCBI Taxonomy" id="2754530"/>
    <lineage>
        <taxon>Eukaryota</taxon>
        <taxon>Fungi</taxon>
        <taxon>Dikarya</taxon>
        <taxon>Ascomycota</taxon>
        <taxon>Taphrinomycotina</taxon>
        <taxon>Taphrinomycetes</taxon>
        <taxon>Taphrinales</taxon>
        <taxon>Protomycetaceae</taxon>
        <taxon>Protomyces</taxon>
    </lineage>
</organism>
<evidence type="ECO:0008006" key="3">
    <source>
        <dbReference type="Google" id="ProtNLM"/>
    </source>
</evidence>
<keyword evidence="2" id="KW-1185">Reference proteome</keyword>
<dbReference type="AlphaFoldDB" id="A0A1Y2FS62"/>
<evidence type="ECO:0000313" key="2">
    <source>
        <dbReference type="Proteomes" id="UP000193685"/>
    </source>
</evidence>
<dbReference type="EMBL" id="MCFI01000002">
    <property type="protein sequence ID" value="ORY86789.1"/>
    <property type="molecule type" value="Genomic_DNA"/>
</dbReference>
<dbReference type="STRING" id="56484.A0A1Y2FS62"/>
<proteinExistence type="predicted"/>
<reference evidence="1 2" key="1">
    <citation type="submission" date="2016-07" db="EMBL/GenBank/DDBJ databases">
        <title>Pervasive Adenine N6-methylation of Active Genes in Fungi.</title>
        <authorList>
            <consortium name="DOE Joint Genome Institute"/>
            <person name="Mondo S.J."/>
            <person name="Dannebaum R.O."/>
            <person name="Kuo R.C."/>
            <person name="Labutti K."/>
            <person name="Haridas S."/>
            <person name="Kuo A."/>
            <person name="Salamov A."/>
            <person name="Ahrendt S.R."/>
            <person name="Lipzen A."/>
            <person name="Sullivan W."/>
            <person name="Andreopoulos W.B."/>
            <person name="Clum A."/>
            <person name="Lindquist E."/>
            <person name="Daum C."/>
            <person name="Ramamoorthy G.K."/>
            <person name="Gryganskyi A."/>
            <person name="Culley D."/>
            <person name="Magnuson J.K."/>
            <person name="James T.Y."/>
            <person name="O'Malley M.A."/>
            <person name="Stajich J.E."/>
            <person name="Spatafora J.W."/>
            <person name="Visel A."/>
            <person name="Grigoriev I.V."/>
        </authorList>
    </citation>
    <scope>NUCLEOTIDE SEQUENCE [LARGE SCALE GENOMIC DNA]</scope>
    <source>
        <strain evidence="1 2">12-1054</strain>
    </source>
</reference>
<protein>
    <recommendedName>
        <fullName evidence="3">Proteasome assembly chaperone 3</fullName>
    </recommendedName>
</protein>
<dbReference type="GeneID" id="63787468"/>
<dbReference type="OrthoDB" id="5593278at2759"/>
<gene>
    <name evidence="1" type="ORF">BCR37DRAFT_390529</name>
</gene>
<sequence length="119" mass="12819">MLLTHNGKIGQLISVPLSPASGTMPDLQVDTESSMLPPAHLEQKTVLGASTGARAEMSQLIAVQMAALLCRQAPEDKRSLLMGMTLPMNDAFWEDPQYEGERSTFFVDVLSLLASLATS</sequence>
<dbReference type="Gene3D" id="3.30.230.90">
    <property type="match status" value="1"/>
</dbReference>
<dbReference type="InterPro" id="IPR053720">
    <property type="entry name" value="Psm_Assembly_Chaperone"/>
</dbReference>
<dbReference type="Proteomes" id="UP000193685">
    <property type="component" value="Unassembled WGS sequence"/>
</dbReference>
<evidence type="ECO:0000313" key="1">
    <source>
        <dbReference type="EMBL" id="ORY86789.1"/>
    </source>
</evidence>
<name>A0A1Y2FS62_PROLT</name>